<keyword evidence="5" id="KW-1185">Reference proteome</keyword>
<reference evidence="4 5" key="1">
    <citation type="submission" date="2019-03" db="EMBL/GenBank/DDBJ databases">
        <title>Sequencing the genomes of 1000 actinobacteria strains.</title>
        <authorList>
            <person name="Klenk H.-P."/>
        </authorList>
    </citation>
    <scope>NUCLEOTIDE SEQUENCE [LARGE SCALE GENOMIC DNA]</scope>
    <source>
        <strain evidence="4 5">DSM 18936</strain>
    </source>
</reference>
<dbReference type="CDD" id="cd02440">
    <property type="entry name" value="AdoMet_MTases"/>
    <property type="match status" value="1"/>
</dbReference>
<dbReference type="Gene3D" id="1.10.150.290">
    <property type="entry name" value="S-adenosyl-L-methionine-dependent methyltransferases"/>
    <property type="match status" value="1"/>
</dbReference>
<proteinExistence type="predicted"/>
<dbReference type="GO" id="GO:0032259">
    <property type="term" value="P:methylation"/>
    <property type="evidence" value="ECO:0007669"/>
    <property type="project" value="UniProtKB-KW"/>
</dbReference>
<accession>A0A4R7HXA8</accession>
<dbReference type="Pfam" id="PF13649">
    <property type="entry name" value="Methyltransf_25"/>
    <property type="match status" value="1"/>
</dbReference>
<dbReference type="InterPro" id="IPR023149">
    <property type="entry name" value="Trans_acon_MeTrfase_C"/>
</dbReference>
<dbReference type="GO" id="GO:0030798">
    <property type="term" value="F:trans-aconitate 2-methyltransferase activity"/>
    <property type="evidence" value="ECO:0007669"/>
    <property type="project" value="InterPro"/>
</dbReference>
<gene>
    <name evidence="4" type="ORF">BDK89_1390</name>
</gene>
<dbReference type="Gene3D" id="3.40.50.150">
    <property type="entry name" value="Vaccinia Virus protein VP39"/>
    <property type="match status" value="1"/>
</dbReference>
<protein>
    <submittedName>
        <fullName evidence="4">Trans-aconitate 2-methyltransferase</fullName>
    </submittedName>
</protein>
<evidence type="ECO:0000256" key="2">
    <source>
        <dbReference type="ARBA" id="ARBA00022679"/>
    </source>
</evidence>
<sequence length="273" mass="30280">MTTTIDSFTIVRMTVDWEPDRYERFKAQRAEPFWDLLELVHRGGIDRAVDLGCGTGELTVAAADQLGVGRMTGVDSSPAMLERAARHGRVAVDFVDGDIARWTSDCDHDLVLANAALQWVPDHRGVLERWVAALAPQGQLAVQVPANHDHASHLASVDVAHREPFASSFGGAPPADPVAANVLTPESYATTLYELGLAEPHVRLQVYGHVFDSPADVVEWTRGTSLTRFFKQLPHELHEPFVDAYREELLSRIGTDGPYFYAFKRILIWARKA</sequence>
<dbReference type="PANTHER" id="PTHR43861:SF1">
    <property type="entry name" value="TRANS-ACONITATE 2-METHYLTRANSFERASE"/>
    <property type="match status" value="1"/>
</dbReference>
<dbReference type="SUPFAM" id="SSF53335">
    <property type="entry name" value="S-adenosyl-L-methionine-dependent methyltransferases"/>
    <property type="match status" value="1"/>
</dbReference>
<name>A0A4R7HXA8_9ACTN</name>
<evidence type="ECO:0000313" key="4">
    <source>
        <dbReference type="EMBL" id="TDT15812.1"/>
    </source>
</evidence>
<evidence type="ECO:0000313" key="5">
    <source>
        <dbReference type="Proteomes" id="UP000294558"/>
    </source>
</evidence>
<dbReference type="Proteomes" id="UP000294558">
    <property type="component" value="Unassembled WGS sequence"/>
</dbReference>
<evidence type="ECO:0000256" key="1">
    <source>
        <dbReference type="ARBA" id="ARBA00022603"/>
    </source>
</evidence>
<dbReference type="PANTHER" id="PTHR43861">
    <property type="entry name" value="TRANS-ACONITATE 2-METHYLTRANSFERASE-RELATED"/>
    <property type="match status" value="1"/>
</dbReference>
<keyword evidence="2 4" id="KW-0808">Transferase</keyword>
<dbReference type="InterPro" id="IPR029063">
    <property type="entry name" value="SAM-dependent_MTases_sf"/>
</dbReference>
<dbReference type="InterPro" id="IPR041698">
    <property type="entry name" value="Methyltransf_25"/>
</dbReference>
<comment type="caution">
    <text evidence="4">The sequence shown here is derived from an EMBL/GenBank/DDBJ whole genome shotgun (WGS) entry which is preliminary data.</text>
</comment>
<keyword evidence="1 4" id="KW-0489">Methyltransferase</keyword>
<feature type="domain" description="Methyltransferase" evidence="3">
    <location>
        <begin position="49"/>
        <end position="138"/>
    </location>
</feature>
<organism evidence="4 5">
    <name type="scientific">Ilumatobacter fluminis</name>
    <dbReference type="NCBI Taxonomy" id="467091"/>
    <lineage>
        <taxon>Bacteria</taxon>
        <taxon>Bacillati</taxon>
        <taxon>Actinomycetota</taxon>
        <taxon>Acidimicrobiia</taxon>
        <taxon>Acidimicrobiales</taxon>
        <taxon>Ilumatobacteraceae</taxon>
        <taxon>Ilumatobacter</taxon>
    </lineage>
</organism>
<evidence type="ECO:0000259" key="3">
    <source>
        <dbReference type="Pfam" id="PF13649"/>
    </source>
</evidence>
<dbReference type="AlphaFoldDB" id="A0A4R7HXA8"/>
<dbReference type="EMBL" id="SOAU01000001">
    <property type="protein sequence ID" value="TDT15812.1"/>
    <property type="molecule type" value="Genomic_DNA"/>
</dbReference>